<name>A0A381ZBR5_9ZZZZ</name>
<dbReference type="AlphaFoldDB" id="A0A381ZBR5"/>
<accession>A0A381ZBR5</accession>
<reference evidence="1" key="1">
    <citation type="submission" date="2018-05" db="EMBL/GenBank/DDBJ databases">
        <authorList>
            <person name="Lanie J.A."/>
            <person name="Ng W.-L."/>
            <person name="Kazmierczak K.M."/>
            <person name="Andrzejewski T.M."/>
            <person name="Davidsen T.M."/>
            <person name="Wayne K.J."/>
            <person name="Tettelin H."/>
            <person name="Glass J.I."/>
            <person name="Rusch D."/>
            <person name="Podicherti R."/>
            <person name="Tsui H.-C.T."/>
            <person name="Winkler M.E."/>
        </authorList>
    </citation>
    <scope>NUCLEOTIDE SEQUENCE</scope>
</reference>
<dbReference type="EMBL" id="UINC01020558">
    <property type="protein sequence ID" value="SVA86213.1"/>
    <property type="molecule type" value="Genomic_DNA"/>
</dbReference>
<sequence length="25" mass="3026">MRSEIQLKLTPIGKRCYIDSVWLFQ</sequence>
<proteinExistence type="predicted"/>
<organism evidence="1">
    <name type="scientific">marine metagenome</name>
    <dbReference type="NCBI Taxonomy" id="408172"/>
    <lineage>
        <taxon>unclassified sequences</taxon>
        <taxon>metagenomes</taxon>
        <taxon>ecological metagenomes</taxon>
    </lineage>
</organism>
<protein>
    <submittedName>
        <fullName evidence="1">Uncharacterized protein</fullName>
    </submittedName>
</protein>
<gene>
    <name evidence="1" type="ORF">METZ01_LOCUS139067</name>
</gene>
<evidence type="ECO:0000313" key="1">
    <source>
        <dbReference type="EMBL" id="SVA86213.1"/>
    </source>
</evidence>